<evidence type="ECO:0000256" key="3">
    <source>
        <dbReference type="ARBA" id="ARBA00022989"/>
    </source>
</evidence>
<dbReference type="NCBIfam" id="TIGR01352">
    <property type="entry name" value="tonB_Cterm"/>
    <property type="match status" value="1"/>
</dbReference>
<evidence type="ECO:0000259" key="5">
    <source>
        <dbReference type="PROSITE" id="PS52015"/>
    </source>
</evidence>
<dbReference type="Proteomes" id="UP000060602">
    <property type="component" value="Chromosome"/>
</dbReference>
<dbReference type="InterPro" id="IPR037682">
    <property type="entry name" value="TonB_C"/>
</dbReference>
<evidence type="ECO:0000256" key="1">
    <source>
        <dbReference type="ARBA" id="ARBA00004167"/>
    </source>
</evidence>
<keyword evidence="4" id="KW-0472">Membrane</keyword>
<evidence type="ECO:0000313" key="7">
    <source>
        <dbReference type="Proteomes" id="UP000060602"/>
    </source>
</evidence>
<comment type="subcellular location">
    <subcellularLocation>
        <location evidence="1">Membrane</location>
        <topology evidence="1">Single-pass membrane protein</topology>
    </subcellularLocation>
</comment>
<proteinExistence type="predicted"/>
<organism evidence="6 7">
    <name type="scientific">Alcaligenes xylosoxydans xylosoxydans</name>
    <name type="common">Achromobacter xylosoxidans</name>
    <dbReference type="NCBI Taxonomy" id="85698"/>
    <lineage>
        <taxon>Bacteria</taxon>
        <taxon>Pseudomonadati</taxon>
        <taxon>Pseudomonadota</taxon>
        <taxon>Betaproteobacteria</taxon>
        <taxon>Burkholderiales</taxon>
        <taxon>Alcaligenaceae</taxon>
        <taxon>Achromobacter</taxon>
    </lineage>
</organism>
<dbReference type="Gene3D" id="3.30.1150.10">
    <property type="match status" value="1"/>
</dbReference>
<dbReference type="PROSITE" id="PS52015">
    <property type="entry name" value="TONB_CTD"/>
    <property type="match status" value="1"/>
</dbReference>
<evidence type="ECO:0000256" key="4">
    <source>
        <dbReference type="ARBA" id="ARBA00023136"/>
    </source>
</evidence>
<dbReference type="AlphaFoldDB" id="A0A0X8NUK0"/>
<sequence>MTAVPGPVAPATTPAAWPPRSGMLALTASASAASLVSSGPRRTHPHPETPPMHWRSIACGLTLALACAAAPAVAAAPANEAEWTQAVQRRMISRLDYPREAHRLGGSISLSLKITVLRNGAIYDIAVNRSSGDAAVDKAAIAMVRRAGPLPAFPATMAKDRTELMLPLRFQQEDDTAAPRDMAPPANVPPRRYVDAATGFGVTVPSPLRVGPAPTRGRYDAQVEVSSPDGFPPKAPDAKYLCRIGFQATPAGAKPPAAQPLHAQVTAAERRQRRLRGSIELYDRFTLDGAQGLDYLAAPGPGRPDTLYYYADVVLPQGRVHMACATLRDAMPAAMTMFRQVRDGIAAKPR</sequence>
<dbReference type="GO" id="GO:0016020">
    <property type="term" value="C:membrane"/>
    <property type="evidence" value="ECO:0007669"/>
    <property type="project" value="UniProtKB-SubCell"/>
</dbReference>
<feature type="domain" description="TonB C-terminal" evidence="5">
    <location>
        <begin position="82"/>
        <end position="179"/>
    </location>
</feature>
<dbReference type="Pfam" id="PF03544">
    <property type="entry name" value="TonB_C"/>
    <property type="match status" value="1"/>
</dbReference>
<protein>
    <recommendedName>
        <fullName evidence="5">TonB C-terminal domain-containing protein</fullName>
    </recommendedName>
</protein>
<gene>
    <name evidence="6" type="ORF">AL504_00430</name>
</gene>
<keyword evidence="3" id="KW-1133">Transmembrane helix</keyword>
<dbReference type="GO" id="GO:0055085">
    <property type="term" value="P:transmembrane transport"/>
    <property type="evidence" value="ECO:0007669"/>
    <property type="project" value="InterPro"/>
</dbReference>
<dbReference type="SUPFAM" id="SSF74653">
    <property type="entry name" value="TolA/TonB C-terminal domain"/>
    <property type="match status" value="1"/>
</dbReference>
<dbReference type="EMBL" id="CP014060">
    <property type="protein sequence ID" value="AMG34663.2"/>
    <property type="molecule type" value="Genomic_DNA"/>
</dbReference>
<evidence type="ECO:0000256" key="2">
    <source>
        <dbReference type="ARBA" id="ARBA00022692"/>
    </source>
</evidence>
<keyword evidence="2" id="KW-0812">Transmembrane</keyword>
<accession>A0A0X8NUK0</accession>
<reference evidence="7" key="1">
    <citation type="submission" date="2015-12" db="EMBL/GenBank/DDBJ databases">
        <title>FDA dAtabase for Regulatory Grade micrObial Sequences (FDA-ARGOS): Supporting development and validation of Infectious Disease Dx tests.</title>
        <authorList>
            <person name="Case J."/>
            <person name="Tallon L."/>
            <person name="Sadzewicz L."/>
            <person name="Sengamalay N."/>
            <person name="Ott S."/>
            <person name="Godinez A."/>
            <person name="Nagaraj S."/>
            <person name="Nadendla S."/>
            <person name="Sichtig H."/>
        </authorList>
    </citation>
    <scope>NUCLEOTIDE SEQUENCE [LARGE SCALE GENOMIC DNA]</scope>
    <source>
        <strain evidence="7">FDAARGOS_147</strain>
    </source>
</reference>
<evidence type="ECO:0000313" key="6">
    <source>
        <dbReference type="EMBL" id="AMG34663.2"/>
    </source>
</evidence>
<dbReference type="InterPro" id="IPR006260">
    <property type="entry name" value="TonB/TolA_C"/>
</dbReference>
<name>A0A0X8NUK0_ALCXX</name>